<dbReference type="CDD" id="cd09279">
    <property type="entry name" value="RNase_HI_like"/>
    <property type="match status" value="1"/>
</dbReference>
<dbReference type="GO" id="GO:0004523">
    <property type="term" value="F:RNA-DNA hybrid ribonuclease activity"/>
    <property type="evidence" value="ECO:0007669"/>
    <property type="project" value="InterPro"/>
</dbReference>
<protein>
    <recommendedName>
        <fullName evidence="1">RNase H type-1 domain-containing protein</fullName>
    </recommendedName>
</protein>
<dbReference type="PANTHER" id="PTHR46387:SF2">
    <property type="entry name" value="RIBONUCLEASE HI"/>
    <property type="match status" value="1"/>
</dbReference>
<dbReference type="AlphaFoldDB" id="A0A1F4NT61"/>
<dbReference type="InterPro" id="IPR002156">
    <property type="entry name" value="RNaseH_domain"/>
</dbReference>
<dbReference type="EMBL" id="META01000005">
    <property type="protein sequence ID" value="OGB74082.1"/>
    <property type="molecule type" value="Genomic_DNA"/>
</dbReference>
<sequence length="141" mass="15649">MANFTLYTDGGARGNPGPAAAGGVIYNDRGKEIKRFSSFLGTTTNNQAEYQALILGLGRIKKVIGDEHLAREVSVKAHLDSELIVRQLSGEYRVKNRGLKPLVAKVEELAANFRMVKFTYVPREKNCIADMLVNQELDRHS</sequence>
<dbReference type="Gene3D" id="3.30.420.10">
    <property type="entry name" value="Ribonuclease H-like superfamily/Ribonuclease H"/>
    <property type="match status" value="1"/>
</dbReference>
<reference evidence="2 3" key="1">
    <citation type="journal article" date="2016" name="Nat. Commun.">
        <title>Thousands of microbial genomes shed light on interconnected biogeochemical processes in an aquifer system.</title>
        <authorList>
            <person name="Anantharaman K."/>
            <person name="Brown C.T."/>
            <person name="Hug L.A."/>
            <person name="Sharon I."/>
            <person name="Castelle C.J."/>
            <person name="Probst A.J."/>
            <person name="Thomas B.C."/>
            <person name="Singh A."/>
            <person name="Wilkins M.J."/>
            <person name="Karaoz U."/>
            <person name="Brodie E.L."/>
            <person name="Williams K.H."/>
            <person name="Hubbard S.S."/>
            <person name="Banfield J.F."/>
        </authorList>
    </citation>
    <scope>NUCLEOTIDE SEQUENCE [LARGE SCALE GENOMIC DNA]</scope>
</reference>
<dbReference type="Pfam" id="PF13456">
    <property type="entry name" value="RVT_3"/>
    <property type="match status" value="1"/>
</dbReference>
<organism evidence="2 3">
    <name type="scientific">candidate division Kazan bacterium RBG_13_50_9</name>
    <dbReference type="NCBI Taxonomy" id="1798535"/>
    <lineage>
        <taxon>Bacteria</taxon>
        <taxon>Bacteria division Kazan-3B-28</taxon>
    </lineage>
</organism>
<dbReference type="PANTHER" id="PTHR46387">
    <property type="entry name" value="POLYNUCLEOTIDYL TRANSFERASE, RIBONUCLEASE H-LIKE SUPERFAMILY PROTEIN"/>
    <property type="match status" value="1"/>
</dbReference>
<accession>A0A1F4NT61</accession>
<comment type="caution">
    <text evidence="2">The sequence shown here is derived from an EMBL/GenBank/DDBJ whole genome shotgun (WGS) entry which is preliminary data.</text>
</comment>
<dbReference type="PROSITE" id="PS50879">
    <property type="entry name" value="RNASE_H_1"/>
    <property type="match status" value="1"/>
</dbReference>
<evidence type="ECO:0000313" key="3">
    <source>
        <dbReference type="Proteomes" id="UP000176651"/>
    </source>
</evidence>
<dbReference type="SUPFAM" id="SSF53098">
    <property type="entry name" value="Ribonuclease H-like"/>
    <property type="match status" value="1"/>
</dbReference>
<dbReference type="InterPro" id="IPR036397">
    <property type="entry name" value="RNaseH_sf"/>
</dbReference>
<feature type="domain" description="RNase H type-1" evidence="1">
    <location>
        <begin position="1"/>
        <end position="141"/>
    </location>
</feature>
<dbReference type="InterPro" id="IPR012337">
    <property type="entry name" value="RNaseH-like_sf"/>
</dbReference>
<gene>
    <name evidence="2" type="ORF">A2V68_02540</name>
</gene>
<dbReference type="STRING" id="1798535.A2V68_02540"/>
<name>A0A1F4NT61_UNCK3</name>
<dbReference type="Proteomes" id="UP000176651">
    <property type="component" value="Unassembled WGS sequence"/>
</dbReference>
<evidence type="ECO:0000259" key="1">
    <source>
        <dbReference type="PROSITE" id="PS50879"/>
    </source>
</evidence>
<proteinExistence type="predicted"/>
<dbReference type="GO" id="GO:0003676">
    <property type="term" value="F:nucleic acid binding"/>
    <property type="evidence" value="ECO:0007669"/>
    <property type="project" value="InterPro"/>
</dbReference>
<evidence type="ECO:0000313" key="2">
    <source>
        <dbReference type="EMBL" id="OGB74082.1"/>
    </source>
</evidence>